<feature type="chain" id="PRO_5002669045" description="Lipoprotein" evidence="2">
    <location>
        <begin position="20"/>
        <end position="68"/>
    </location>
</feature>
<reference evidence="3 4" key="1">
    <citation type="journal article" date="2007" name="PLoS Genet.">
        <title>A tale of two oxidation states: bacterial colonization of arsenic-rich environments.</title>
        <authorList>
            <person name="Muller D."/>
            <person name="Medigue C."/>
            <person name="Koechler S."/>
            <person name="Barbe V."/>
            <person name="Barakat M."/>
            <person name="Talla E."/>
            <person name="Bonnefoy V."/>
            <person name="Krin E."/>
            <person name="Arsene-Ploetze F."/>
            <person name="Carapito C."/>
            <person name="Chandler M."/>
            <person name="Cournoyer B."/>
            <person name="Cruveiller S."/>
            <person name="Dossat C."/>
            <person name="Duval S."/>
            <person name="Heymann M."/>
            <person name="Leize E."/>
            <person name="Lieutaud A."/>
            <person name="Lievremont D."/>
            <person name="Makita Y."/>
            <person name="Mangenot S."/>
            <person name="Nitschke W."/>
            <person name="Ortet P."/>
            <person name="Perdrial N."/>
            <person name="Schoepp B."/>
            <person name="Siguier N."/>
            <person name="Simeonova D.D."/>
            <person name="Rouy Z."/>
            <person name="Segurens B."/>
            <person name="Turlin E."/>
            <person name="Vallenet D."/>
            <person name="Van Dorsselaer A."/>
            <person name="Weiss S."/>
            <person name="Weissenbach J."/>
            <person name="Lett M.C."/>
            <person name="Danchin A."/>
            <person name="Bertin P.N."/>
        </authorList>
    </citation>
    <scope>NUCLEOTIDE SEQUENCE [LARGE SCALE GENOMIC DNA]</scope>
    <source>
        <strain evidence="4">ULPAs1</strain>
    </source>
</reference>
<feature type="compositionally biased region" description="Low complexity" evidence="1">
    <location>
        <begin position="27"/>
        <end position="46"/>
    </location>
</feature>
<keyword evidence="2" id="KW-0732">Signal</keyword>
<gene>
    <name evidence="3" type="ordered locus">HEAR0912</name>
</gene>
<evidence type="ECO:0000256" key="2">
    <source>
        <dbReference type="SAM" id="SignalP"/>
    </source>
</evidence>
<dbReference type="EMBL" id="CU207211">
    <property type="protein sequence ID" value="CAL61096.1"/>
    <property type="molecule type" value="Genomic_DNA"/>
</dbReference>
<feature type="signal peptide" evidence="2">
    <location>
        <begin position="1"/>
        <end position="19"/>
    </location>
</feature>
<dbReference type="HOGENOM" id="CLU_2788204_0_0_4"/>
<name>A4G3K9_HERAR</name>
<organism evidence="3 4">
    <name type="scientific">Herminiimonas arsenicoxydans</name>
    <dbReference type="NCBI Taxonomy" id="204773"/>
    <lineage>
        <taxon>Bacteria</taxon>
        <taxon>Pseudomonadati</taxon>
        <taxon>Pseudomonadota</taxon>
        <taxon>Betaproteobacteria</taxon>
        <taxon>Burkholderiales</taxon>
        <taxon>Oxalobacteraceae</taxon>
        <taxon>Herminiimonas</taxon>
    </lineage>
</organism>
<accession>A4G3K9</accession>
<protein>
    <recommendedName>
        <fullName evidence="5">Lipoprotein</fullName>
    </recommendedName>
</protein>
<dbReference type="PROSITE" id="PS51257">
    <property type="entry name" value="PROKAR_LIPOPROTEIN"/>
    <property type="match status" value="1"/>
</dbReference>
<evidence type="ECO:0000256" key="1">
    <source>
        <dbReference type="SAM" id="MobiDB-lite"/>
    </source>
</evidence>
<dbReference type="Proteomes" id="UP000006697">
    <property type="component" value="Chromosome"/>
</dbReference>
<keyword evidence="4" id="KW-1185">Reference proteome</keyword>
<proteinExistence type="predicted"/>
<feature type="region of interest" description="Disordered" evidence="1">
    <location>
        <begin position="27"/>
        <end position="68"/>
    </location>
</feature>
<feature type="compositionally biased region" description="Basic and acidic residues" evidence="1">
    <location>
        <begin position="48"/>
        <end position="59"/>
    </location>
</feature>
<sequence length="68" mass="6855">MNKSLFAAILLALSLAACSSEKTEATVPAASEAAPATATDAAPLSAEDAEKEKIRKQNEAAEAALSGH</sequence>
<evidence type="ECO:0000313" key="3">
    <source>
        <dbReference type="EMBL" id="CAL61096.1"/>
    </source>
</evidence>
<dbReference type="AlphaFoldDB" id="A4G3K9"/>
<dbReference type="KEGG" id="har:HEAR0912"/>
<evidence type="ECO:0000313" key="4">
    <source>
        <dbReference type="Proteomes" id="UP000006697"/>
    </source>
</evidence>
<evidence type="ECO:0008006" key="5">
    <source>
        <dbReference type="Google" id="ProtNLM"/>
    </source>
</evidence>